<comment type="similarity">
    <text evidence="3">Belongs to the unc-13 family.</text>
</comment>
<dbReference type="PROSITE" id="PS51259">
    <property type="entry name" value="MHD2"/>
    <property type="match status" value="1"/>
</dbReference>
<feature type="domain" description="C2" evidence="7">
    <location>
        <begin position="176"/>
        <end position="299"/>
    </location>
</feature>
<evidence type="ECO:0000313" key="13">
    <source>
        <dbReference type="EMBL" id="JAT20711.1"/>
    </source>
</evidence>
<protein>
    <recommendedName>
        <fullName evidence="14">C2 domain-containing protein</fullName>
    </recommendedName>
</protein>
<feature type="domain" description="C2" evidence="7">
    <location>
        <begin position="1004"/>
        <end position="1139"/>
    </location>
</feature>
<dbReference type="InterPro" id="IPR052095">
    <property type="entry name" value="UNC-13_domain"/>
</dbReference>
<dbReference type="InterPro" id="IPR014770">
    <property type="entry name" value="Munc13_1"/>
</dbReference>
<evidence type="ECO:0000256" key="1">
    <source>
        <dbReference type="ARBA" id="ARBA00004496"/>
    </source>
</evidence>
<evidence type="ECO:0000313" key="12">
    <source>
        <dbReference type="EMBL" id="JAT14100.1"/>
    </source>
</evidence>
<dbReference type="InterPro" id="IPR000008">
    <property type="entry name" value="C2_dom"/>
</dbReference>
<dbReference type="GO" id="GO:0005770">
    <property type="term" value="C:late endosome"/>
    <property type="evidence" value="ECO:0007669"/>
    <property type="project" value="UniProtKB-SubCell"/>
</dbReference>
<dbReference type="CDD" id="cd04009">
    <property type="entry name" value="C2B_Munc13-like"/>
    <property type="match status" value="1"/>
</dbReference>
<evidence type="ECO:0008006" key="14">
    <source>
        <dbReference type="Google" id="ProtNLM"/>
    </source>
</evidence>
<dbReference type="EMBL" id="GEBQ01030281">
    <property type="protein sequence ID" value="JAT09696.1"/>
    <property type="molecule type" value="Transcribed_RNA"/>
</dbReference>
<evidence type="ECO:0000313" key="11">
    <source>
        <dbReference type="EMBL" id="JAT10604.1"/>
    </source>
</evidence>
<evidence type="ECO:0000256" key="3">
    <source>
        <dbReference type="ARBA" id="ARBA00005823"/>
    </source>
</evidence>
<dbReference type="InterPro" id="IPR014772">
    <property type="entry name" value="Munc13_dom-2"/>
</dbReference>
<reference evidence="12" key="1">
    <citation type="submission" date="2015-11" db="EMBL/GenBank/DDBJ databases">
        <title>De novo transcriptome assembly of four potential Pierce s Disease insect vectors from Arizona vineyards.</title>
        <authorList>
            <person name="Tassone E.E."/>
        </authorList>
    </citation>
    <scope>NUCLEOTIDE SEQUENCE</scope>
</reference>
<dbReference type="GO" id="GO:0006887">
    <property type="term" value="P:exocytosis"/>
    <property type="evidence" value="ECO:0007669"/>
    <property type="project" value="UniProtKB-KW"/>
</dbReference>
<evidence type="ECO:0000259" key="8">
    <source>
        <dbReference type="PROSITE" id="PS51258"/>
    </source>
</evidence>
<accession>A0A1B6KRQ2</accession>
<dbReference type="EMBL" id="GEBQ01025877">
    <property type="protein sequence ID" value="JAT14100.1"/>
    <property type="molecule type" value="Transcribed_RNA"/>
</dbReference>
<dbReference type="GO" id="GO:0099503">
    <property type="term" value="C:secretory vesicle"/>
    <property type="evidence" value="ECO:0007669"/>
    <property type="project" value="TreeGrafter"/>
</dbReference>
<sequence>MCSVLLVSLRLRPLLPAYDEMEGHGLQRTPHFQEAVQQLKQRFQAGRRAAFRRVVDPWIRWRGRRILPLNLPEGLNRIQELDGGFFERFGSLLKEQQTSAEAVETVQDDVDDEVVEEEVNKETSANLLAEAVGLNIEELYSEVLYEVIHTVGCMAEAEERDVIFNHLQKSFRLDPEKHELLLQQAKSKEPPNILLNVQIVEAKELRPKDANGLSDPFCTLYLTSAPTHRYNTSVKEQTLNPLWEEHFSLPVDSPGDDILCLEVWDFDPAETVREKMTKITDVKGVKGLRKLMKEIAVTASTGKHDNELIGNAMVQLKNIPTTGQIMWVNLEKKTKVRRQGIVKLKVNFSSEKNSQVATQEHRHLLRIFALYEIESAQSEEPSEWKGEFSQAADMVLQQHVAQSGMTAADEALAQWTEYAAVGQTHAISIETFHSVLQKLTRPLANALFTDEEIKSFWDAAKKLLPPCFNIIKKLRKLPPAEPSTKALLTNTLGILSTLNKLQPPAGTDLFPASVYGWLTRTQNCTINTVVEDAVTQAAIDWFIHITDHNKPEDNSEKAQLKQQIKIIQLVRTDLQKAIEFHDKLFITLLQVPYAKTLYTMYECKVCEMTEPLVNDICATLKPLRYKERPRANDNIEDDPLALGTSLFELYLALQRFAILGTAICPTEADKFHITQFHSWFHRGVAHWLDIAVFKAMHRIERAVELDELIPIDSTVKYSSSAVDTIHIYYQIKTFWQQLSWPDVEGSYSFVAKIMDDICRCSVHYADIMALKVDKMGDTETVYEKKFEVTNEWCLAINNIDYVRQSIQPFVKELGMDDIIQRLADFRSPSAAEHCRDTLQLVMDNAVETVKNKILDLLETVADKMSPSVRRFLMEGAELADQENNCVDRLMQYLDENLTTLSCQLNPDNFDRTLTIIFDKLSRIMFDLVENGLEKRRPPSFFANLHKTLHVLMGFFRHGEKDGTENLQTQGEMLPRIERLLTLHGMDTADLIMQVHHARLQEQREMESASNGLLTVRLQFVHDTLRIEIMNARNLKPMDSNGSCDPYVKIHLLPEDMFVDITKPRTKTQKRNLFPLFDETFSIQLSREQRQSKEAMLLFMVKDQDYFGMSSQFLGEAYYPFLEIPATTMETNIQEMQQIHLKLSKPSNFDCEAIKALDHRQGEKLAREFIKRQKSKHNPTPSYI</sequence>
<keyword evidence="4" id="KW-0268">Exocytosis</keyword>
<dbReference type="PROSITE" id="PS50004">
    <property type="entry name" value="C2"/>
    <property type="match status" value="2"/>
</dbReference>
<evidence type="ECO:0000256" key="4">
    <source>
        <dbReference type="ARBA" id="ARBA00022483"/>
    </source>
</evidence>
<dbReference type="PANTHER" id="PTHR45999">
    <property type="entry name" value="UNC-13-4A, ISOFORM B"/>
    <property type="match status" value="1"/>
</dbReference>
<name>A0A1B6KRQ2_9HEMI</name>
<evidence type="ECO:0000313" key="10">
    <source>
        <dbReference type="EMBL" id="JAT09696.1"/>
    </source>
</evidence>
<dbReference type="SUPFAM" id="SSF49562">
    <property type="entry name" value="C2 domain (Calcium/lipid-binding domain, CaLB)"/>
    <property type="match status" value="2"/>
</dbReference>
<dbReference type="InterPro" id="IPR035892">
    <property type="entry name" value="C2_domain_sf"/>
</dbReference>
<dbReference type="PRINTS" id="PR00360">
    <property type="entry name" value="C2DOMAIN"/>
</dbReference>
<gene>
    <name evidence="10" type="ORF">g.35256</name>
    <name evidence="11" type="ORF">g.35259</name>
    <name evidence="13" type="ORF">g.35261</name>
    <name evidence="12" type="ORF">g.35270</name>
</gene>
<feature type="domain" description="MHD2" evidence="9">
    <location>
        <begin position="883"/>
        <end position="994"/>
    </location>
</feature>
<keyword evidence="5" id="KW-0963">Cytoplasm</keyword>
<dbReference type="Gene3D" id="2.60.40.150">
    <property type="entry name" value="C2 domain"/>
    <property type="match status" value="2"/>
</dbReference>
<dbReference type="PANTHER" id="PTHR45999:SF2">
    <property type="entry name" value="PROTEIN UNC-13 HOMOLOG 4B"/>
    <property type="match status" value="1"/>
</dbReference>
<evidence type="ECO:0000256" key="6">
    <source>
        <dbReference type="ARBA" id="ARBA00022753"/>
    </source>
</evidence>
<dbReference type="EMBL" id="GEBQ01029373">
    <property type="protein sequence ID" value="JAT10604.1"/>
    <property type="molecule type" value="Transcribed_RNA"/>
</dbReference>
<organism evidence="12">
    <name type="scientific">Graphocephala atropunctata</name>
    <dbReference type="NCBI Taxonomy" id="36148"/>
    <lineage>
        <taxon>Eukaryota</taxon>
        <taxon>Metazoa</taxon>
        <taxon>Ecdysozoa</taxon>
        <taxon>Arthropoda</taxon>
        <taxon>Hexapoda</taxon>
        <taxon>Insecta</taxon>
        <taxon>Pterygota</taxon>
        <taxon>Neoptera</taxon>
        <taxon>Paraneoptera</taxon>
        <taxon>Hemiptera</taxon>
        <taxon>Auchenorrhyncha</taxon>
        <taxon>Membracoidea</taxon>
        <taxon>Cicadellidae</taxon>
        <taxon>Cicadellinae</taxon>
        <taxon>Cicadellini</taxon>
        <taxon>Graphocephala</taxon>
    </lineage>
</organism>
<dbReference type="Gene3D" id="1.10.357.50">
    <property type="match status" value="1"/>
</dbReference>
<dbReference type="EMBL" id="GEBQ01019266">
    <property type="protein sequence ID" value="JAT20711.1"/>
    <property type="molecule type" value="Transcribed_RNA"/>
</dbReference>
<evidence type="ECO:0000256" key="5">
    <source>
        <dbReference type="ARBA" id="ARBA00022490"/>
    </source>
</evidence>
<evidence type="ECO:0000259" key="9">
    <source>
        <dbReference type="PROSITE" id="PS51259"/>
    </source>
</evidence>
<proteinExistence type="inferred from homology"/>
<dbReference type="AlphaFoldDB" id="A0A1B6KRQ2"/>
<dbReference type="PROSITE" id="PS51258">
    <property type="entry name" value="MHD1"/>
    <property type="match status" value="1"/>
</dbReference>
<comment type="subcellular location">
    <subcellularLocation>
        <location evidence="1">Cytoplasm</location>
    </subcellularLocation>
    <subcellularLocation>
        <location evidence="2">Late endosome</location>
    </subcellularLocation>
</comment>
<evidence type="ECO:0000256" key="2">
    <source>
        <dbReference type="ARBA" id="ARBA00004603"/>
    </source>
</evidence>
<feature type="domain" description="MHD1" evidence="8">
    <location>
        <begin position="647"/>
        <end position="768"/>
    </location>
</feature>
<dbReference type="Pfam" id="PF00168">
    <property type="entry name" value="C2"/>
    <property type="match status" value="2"/>
</dbReference>
<dbReference type="SMART" id="SM00239">
    <property type="entry name" value="C2"/>
    <property type="match status" value="2"/>
</dbReference>
<keyword evidence="6" id="KW-0967">Endosome</keyword>
<evidence type="ECO:0000259" key="7">
    <source>
        <dbReference type="PROSITE" id="PS50004"/>
    </source>
</evidence>